<dbReference type="OrthoDB" id="10410160at2759"/>
<sequence length="261" mass="28592">MHHAAVVVSRNFPTSRRFPSLKSFYRSHAHPRASTNAPPALPSWITLHSGTWTPPNPAYKERIIKGMDKGFGANLGVNLVGCGPGWLELGFLSTERTSQPSGYVHGGAISALHDIANGKATYTLAPSSKVVLTVELKLNILRPTPCAGPRTLTLCRSQLVKPGRNIVVSRADCVYFKIRPREGTAASDGRREKEEEAMMREWDWDLFSDLVARTNTNSEEATVAVKELEEKYGVHMSGGILASTSLSTCMLVDGRETWANE</sequence>
<evidence type="ECO:0000313" key="2">
    <source>
        <dbReference type="Proteomes" id="UP000070544"/>
    </source>
</evidence>
<proteinExistence type="predicted"/>
<gene>
    <name evidence="1" type="ORF">M427DRAFT_153345</name>
</gene>
<accession>A0A139ANF4</accession>
<evidence type="ECO:0008006" key="3">
    <source>
        <dbReference type="Google" id="ProtNLM"/>
    </source>
</evidence>
<protein>
    <recommendedName>
        <fullName evidence="3">Thioesterase domain-containing protein</fullName>
    </recommendedName>
</protein>
<dbReference type="NCBIfam" id="TIGR00369">
    <property type="entry name" value="unchar_dom_1"/>
    <property type="match status" value="1"/>
</dbReference>
<dbReference type="SUPFAM" id="SSF54637">
    <property type="entry name" value="Thioesterase/thiol ester dehydrase-isomerase"/>
    <property type="match status" value="1"/>
</dbReference>
<dbReference type="Gene3D" id="3.10.129.10">
    <property type="entry name" value="Hotdog Thioesterase"/>
    <property type="match status" value="1"/>
</dbReference>
<dbReference type="AlphaFoldDB" id="A0A139ANF4"/>
<dbReference type="InterPro" id="IPR029069">
    <property type="entry name" value="HotDog_dom_sf"/>
</dbReference>
<dbReference type="InterPro" id="IPR003736">
    <property type="entry name" value="PAAI_dom"/>
</dbReference>
<dbReference type="Proteomes" id="UP000070544">
    <property type="component" value="Unassembled WGS sequence"/>
</dbReference>
<reference evidence="1 2" key="1">
    <citation type="journal article" date="2015" name="Genome Biol. Evol.">
        <title>Phylogenomic analyses indicate that early fungi evolved digesting cell walls of algal ancestors of land plants.</title>
        <authorList>
            <person name="Chang Y."/>
            <person name="Wang S."/>
            <person name="Sekimoto S."/>
            <person name="Aerts A.L."/>
            <person name="Choi C."/>
            <person name="Clum A."/>
            <person name="LaButti K.M."/>
            <person name="Lindquist E.A."/>
            <person name="Yee Ngan C."/>
            <person name="Ohm R.A."/>
            <person name="Salamov A.A."/>
            <person name="Grigoriev I.V."/>
            <person name="Spatafora J.W."/>
            <person name="Berbee M.L."/>
        </authorList>
    </citation>
    <scope>NUCLEOTIDE SEQUENCE [LARGE SCALE GENOMIC DNA]</scope>
    <source>
        <strain evidence="1 2">JEL478</strain>
    </source>
</reference>
<keyword evidence="2" id="KW-1185">Reference proteome</keyword>
<name>A0A139ANF4_GONPJ</name>
<dbReference type="CDD" id="cd03443">
    <property type="entry name" value="PaaI_thioesterase"/>
    <property type="match status" value="1"/>
</dbReference>
<dbReference type="EMBL" id="KQ965743">
    <property type="protein sequence ID" value="KXS18164.1"/>
    <property type="molecule type" value="Genomic_DNA"/>
</dbReference>
<organism evidence="1 2">
    <name type="scientific">Gonapodya prolifera (strain JEL478)</name>
    <name type="common">Monoblepharis prolifera</name>
    <dbReference type="NCBI Taxonomy" id="1344416"/>
    <lineage>
        <taxon>Eukaryota</taxon>
        <taxon>Fungi</taxon>
        <taxon>Fungi incertae sedis</taxon>
        <taxon>Chytridiomycota</taxon>
        <taxon>Chytridiomycota incertae sedis</taxon>
        <taxon>Monoblepharidomycetes</taxon>
        <taxon>Monoblepharidales</taxon>
        <taxon>Gonapodyaceae</taxon>
        <taxon>Gonapodya</taxon>
    </lineage>
</organism>
<evidence type="ECO:0000313" key="1">
    <source>
        <dbReference type="EMBL" id="KXS18164.1"/>
    </source>
</evidence>